<accession>A0A929WZV8</accession>
<sequence length="197" mass="22199">MSINFRFFRSSGRAANGSSHYVRPVVNNVLTLRDLAERVESETSFSVSDVKGLVEAFQKYIAVELSLGHSVRIDGLGTFSSALSGKVERSKEGHLRLRRPRVRTVNFRPAVALMRRFGETTFRAEAGAPLTYANPQRDELLEKLRDLGAQQTCFLASDVMRATGMSRDRTYARLRQFVDEGTLLNVGTRRRAVYRLP</sequence>
<evidence type="ECO:0000256" key="1">
    <source>
        <dbReference type="ARBA" id="ARBA00023125"/>
    </source>
</evidence>
<dbReference type="Gene3D" id="1.10.10.10">
    <property type="entry name" value="Winged helix-like DNA-binding domain superfamily/Winged helix DNA-binding domain"/>
    <property type="match status" value="1"/>
</dbReference>
<name>A0A929WZV8_9BACT</name>
<dbReference type="GO" id="GO:0003677">
    <property type="term" value="F:DNA binding"/>
    <property type="evidence" value="ECO:0007669"/>
    <property type="project" value="UniProtKB-KW"/>
</dbReference>
<dbReference type="Proteomes" id="UP000704068">
    <property type="component" value="Unassembled WGS sequence"/>
</dbReference>
<dbReference type="SUPFAM" id="SSF47729">
    <property type="entry name" value="IHF-like DNA-binding proteins"/>
    <property type="match status" value="1"/>
</dbReference>
<feature type="domain" description="HU" evidence="2">
    <location>
        <begin position="1"/>
        <end position="122"/>
    </location>
</feature>
<evidence type="ECO:0000313" key="3">
    <source>
        <dbReference type="EMBL" id="MBF0970433.1"/>
    </source>
</evidence>
<protein>
    <submittedName>
        <fullName evidence="3">HU family DNA-binding protein</fullName>
    </submittedName>
</protein>
<dbReference type="InterPro" id="IPR041607">
    <property type="entry name" value="HU-HIG"/>
</dbReference>
<dbReference type="Gene3D" id="4.10.520.10">
    <property type="entry name" value="IHF-like DNA-binding proteins"/>
    <property type="match status" value="1"/>
</dbReference>
<organism evidence="3 4">
    <name type="scientific">Alloprevotella tannerae</name>
    <dbReference type="NCBI Taxonomy" id="76122"/>
    <lineage>
        <taxon>Bacteria</taxon>
        <taxon>Pseudomonadati</taxon>
        <taxon>Bacteroidota</taxon>
        <taxon>Bacteroidia</taxon>
        <taxon>Bacteroidales</taxon>
        <taxon>Prevotellaceae</taxon>
        <taxon>Alloprevotella</taxon>
    </lineage>
</organism>
<keyword evidence="1 3" id="KW-0238">DNA-binding</keyword>
<evidence type="ECO:0000313" key="4">
    <source>
        <dbReference type="Proteomes" id="UP000704068"/>
    </source>
</evidence>
<dbReference type="Pfam" id="PF18291">
    <property type="entry name" value="HU-HIG"/>
    <property type="match status" value="1"/>
</dbReference>
<dbReference type="RefSeq" id="WP_303763857.1">
    <property type="nucleotide sequence ID" value="NZ_JABZGR010000013.1"/>
</dbReference>
<proteinExistence type="predicted"/>
<dbReference type="EMBL" id="JABZGR010000013">
    <property type="protein sequence ID" value="MBF0970433.1"/>
    <property type="molecule type" value="Genomic_DNA"/>
</dbReference>
<dbReference type="InterPro" id="IPR036388">
    <property type="entry name" value="WH-like_DNA-bd_sf"/>
</dbReference>
<reference evidence="3" key="1">
    <citation type="submission" date="2020-04" db="EMBL/GenBank/DDBJ databases">
        <title>Deep metagenomics examines the oral microbiome during advanced dental caries in children, revealing novel taxa and co-occurrences with host molecules.</title>
        <authorList>
            <person name="Baker J.L."/>
            <person name="Morton J.T."/>
            <person name="Dinis M."/>
            <person name="Alvarez R."/>
            <person name="Tran N.C."/>
            <person name="Knight R."/>
            <person name="Edlund A."/>
        </authorList>
    </citation>
    <scope>NUCLEOTIDE SEQUENCE</scope>
    <source>
        <strain evidence="3">JCVI_34_bin.1</strain>
    </source>
</reference>
<dbReference type="AlphaFoldDB" id="A0A929WZV8"/>
<comment type="caution">
    <text evidence="3">The sequence shown here is derived from an EMBL/GenBank/DDBJ whole genome shotgun (WGS) entry which is preliminary data.</text>
</comment>
<gene>
    <name evidence="3" type="ORF">HXK21_05265</name>
</gene>
<evidence type="ECO:0000259" key="2">
    <source>
        <dbReference type="Pfam" id="PF18291"/>
    </source>
</evidence>
<dbReference type="InterPro" id="IPR010992">
    <property type="entry name" value="IHF-like_DNA-bd_dom_sf"/>
</dbReference>